<feature type="repeat" description="HEAT" evidence="9">
    <location>
        <begin position="1112"/>
        <end position="1149"/>
    </location>
</feature>
<name>T1KBT3_TETUR</name>
<dbReference type="SUPFAM" id="SSF48371">
    <property type="entry name" value="ARM repeat"/>
    <property type="match status" value="1"/>
</dbReference>
<dbReference type="FunFam" id="3.40.50.300:FF:000428">
    <property type="entry name" value="TATA-binding protein-associated factor 172"/>
    <property type="match status" value="1"/>
</dbReference>
<evidence type="ECO:0000256" key="10">
    <source>
        <dbReference type="SAM" id="MobiDB-lite"/>
    </source>
</evidence>
<dbReference type="InterPro" id="IPR044972">
    <property type="entry name" value="Mot1"/>
</dbReference>
<keyword evidence="8" id="KW-0539">Nucleus</keyword>
<evidence type="ECO:0000256" key="7">
    <source>
        <dbReference type="ARBA" id="ARBA00023125"/>
    </source>
</evidence>
<keyword evidence="6" id="KW-0067">ATP-binding</keyword>
<keyword evidence="14" id="KW-1185">Reference proteome</keyword>
<comment type="subcellular location">
    <subcellularLocation>
        <location evidence="1">Nucleus</location>
    </subcellularLocation>
</comment>
<accession>T1KBT3</accession>
<dbReference type="PROSITE" id="PS50077">
    <property type="entry name" value="HEAT_REPEAT"/>
    <property type="match status" value="1"/>
</dbReference>
<dbReference type="OrthoDB" id="10252227at2759"/>
<dbReference type="PROSITE" id="PS51194">
    <property type="entry name" value="HELICASE_CTER"/>
    <property type="match status" value="1"/>
</dbReference>
<dbReference type="PANTHER" id="PTHR36498:SF1">
    <property type="entry name" value="TATA-BINDING PROTEIN-ASSOCIATED FACTOR 172"/>
    <property type="match status" value="1"/>
</dbReference>
<keyword evidence="4" id="KW-0378">Hydrolase</keyword>
<dbReference type="OMA" id="WYSDIAC"/>
<keyword evidence="2" id="KW-0677">Repeat</keyword>
<organism evidence="13 14">
    <name type="scientific">Tetranychus urticae</name>
    <name type="common">Two-spotted spider mite</name>
    <dbReference type="NCBI Taxonomy" id="32264"/>
    <lineage>
        <taxon>Eukaryota</taxon>
        <taxon>Metazoa</taxon>
        <taxon>Ecdysozoa</taxon>
        <taxon>Arthropoda</taxon>
        <taxon>Chelicerata</taxon>
        <taxon>Arachnida</taxon>
        <taxon>Acari</taxon>
        <taxon>Acariformes</taxon>
        <taxon>Trombidiformes</taxon>
        <taxon>Prostigmata</taxon>
        <taxon>Eleutherengona</taxon>
        <taxon>Raphignathae</taxon>
        <taxon>Tetranychoidea</taxon>
        <taxon>Tetranychidae</taxon>
        <taxon>Tetranychus</taxon>
    </lineage>
</organism>
<evidence type="ECO:0000259" key="11">
    <source>
        <dbReference type="PROSITE" id="PS51192"/>
    </source>
</evidence>
<sequence length="1869" mass="209847">MKSRLDRLFLLLDQGTSSVTRKAAAQQLGEVQRLHPHELNNLLAKVRGYLHSSSWETRIAASLAIEAIIKQIPKWLPNGTNDEPIDNTSLDCFGGEGRMKLDVFDINKVIECGRNLLASEGTEYDLNLINCDNLSADNLREKLSAQRQLLNKKLGLDISQKLNLGIQSDDLVSNEDLSQIQDVKMENTDSNVGANNDHSENNDKKIGNLNSKKVEISELLNLNKRKAADDRGSIELEEGDKNIDSTAVCKFSVKKIKLESDKKDNELQNESKVIDLNNLKEWPLQSFCDELMSDLFNASWEVRHGAATALREIIKVHGVCGGRPLNAPKSQMDALNQLWLEDLALRLICVLALDKFGDFVSDQVVAPVRETAAQTLGSIFNIMSKDNVFSTVKILLQLLVRPEWETRHGGLLGLKYLLAIRSDLTFELLPKVFDSIFNCLKDNEDDVSAVAAAALVPVRDSLIETLPDKVPIIIDFLWDALLEIDDLTSSTSDILKLLSSLLIKYHHNDQKRLRELVPRLWPFLGHNLPSVRKSVIESLLVLIAADLAWADVEIISESLRLLYQRCLTESNNEILDLLFDCWSKFIKTCSLNDILAASTPHLSGWICLMMHPAKNAIDSKVSPVWFVPRRRAFHGDSNQKVKYSDNGLNEPEKQYLGGAESLYDTPLKRERFVIRARLTAAKFIGLLAEYVYRVVASKSPSPSECFTNLLLFHLNSKSAIQRTCVAWIIKEWSCAHGPTVSENSLPRCLLDKCLECLKETVYYDEIALSFNRLQHDARDFISTIKFNKLTIDDEIYKPGNILTIQQLSDLVSTVYQSSIESSKVKVKASTLESMEERRKAIASSIEELTRYQNSLSMMVTSALSSCIISWKILPDKLNPVVRPLMDSIKRESNEQLQRASANHLTFLLDLCLSQDKPDNSSPVNKIIKNLVTFLCSDPNFTPNLSNPVLSNLSSTINNNATSNSGSCSPSTPSTPGTPDLSNGILTLINMCKQAERYNLKRLNSSNSFKKSTENPDEETSSTNIPDDNDKFNELIRRGASFALTEIVAHFGDQLPERLPQMWAYITNFQNLVSEANDKVDVNKAQELIQCLQVLEVIAPYLHLNLHPHLRQLLPKLCSCLENYFYAVRHLAARCIGVLSTVITPETMDKVLGLVLDMLGSSDSDLRRQGAVEAIYCVVDKLGISIVPFIVLLIIPMLGRMSDTNEQVRLLATHCFAQLIQLMPLDDSKSNKVPIKSELLEKKNHEQHFLEQLMNPKKLENFKIPVPVNAELRSYQQEGVNWLSFLNRYKLHGILCDEMGLGKTLMSICILASDHYMRSEKYKKTKAPDSKPLPSIVICPPTLTGHWVYEVEKFVDSTYLHPLNYAGPPIERAKLRNKLKNQSNRKSYNLVIASYDIVRNDIDFFSSISWNYCILDEGHIIKNGKTKLSKAIKSLNTNHRLILTGTPIQNNVLELWSLFDFLIPGFLGTERQFAIRYSKPILQSRDAKSSSKEQESGVLAMESLHRQSLPFILRRMKEDVLKDLPPKIMQDYYCELSTLQSQLYEDFAKSRARASLESSVHKLEGGTASLKSVDSTGSQANSSHIFQALQYLRKVCNHPKLVLTPHHPQYDSIISRLKDQSTSLNDISHAAKLCALKQLLLDCGIGCSSSSTLMGGSQPVVNQHRALIFCQLKGMLDIVENDLLKTNMPSVSYLRLDGSIPPGSRQSVVFQFNNDPSIDVLLLTTQVGGLGLNLTGADTVIFVEHDWNPMKDLQAMDRAHRIGQKKVVNVYRLITKGTLEEKIMGLQKFKMTIANTVISSDNSQLQTMGTDQLLDLFCLDNKNGPDNKEGPGNAKGSGVKSVLENLPELWDTNQYEDEYDLSNFIESLKS</sequence>
<feature type="domain" description="Helicase ATP-binding" evidence="11">
    <location>
        <begin position="1283"/>
        <end position="1464"/>
    </location>
</feature>
<evidence type="ECO:0000313" key="14">
    <source>
        <dbReference type="Proteomes" id="UP000015104"/>
    </source>
</evidence>
<dbReference type="GO" id="GO:0003677">
    <property type="term" value="F:DNA binding"/>
    <property type="evidence" value="ECO:0007669"/>
    <property type="project" value="UniProtKB-KW"/>
</dbReference>
<dbReference type="GO" id="GO:0005634">
    <property type="term" value="C:nucleus"/>
    <property type="evidence" value="ECO:0007669"/>
    <property type="project" value="UniProtKB-SubCell"/>
</dbReference>
<feature type="compositionally biased region" description="Low complexity" evidence="10">
    <location>
        <begin position="960"/>
        <end position="978"/>
    </location>
</feature>
<dbReference type="CDD" id="cd17999">
    <property type="entry name" value="DEXHc_Mot1"/>
    <property type="match status" value="1"/>
</dbReference>
<dbReference type="InterPro" id="IPR049730">
    <property type="entry name" value="SNF2/RAD54-like_C"/>
</dbReference>
<dbReference type="InterPro" id="IPR044078">
    <property type="entry name" value="Mot1_ATP-bd"/>
</dbReference>
<protein>
    <recommendedName>
        <fullName evidence="15">TATA-binding protein-associated factor 172</fullName>
    </recommendedName>
</protein>
<evidence type="ECO:0000256" key="1">
    <source>
        <dbReference type="ARBA" id="ARBA00004123"/>
    </source>
</evidence>
<reference evidence="13" key="2">
    <citation type="submission" date="2015-06" db="UniProtKB">
        <authorList>
            <consortium name="EnsemblMetazoa"/>
        </authorList>
    </citation>
    <scope>IDENTIFICATION</scope>
</reference>
<dbReference type="InterPro" id="IPR027417">
    <property type="entry name" value="P-loop_NTPase"/>
</dbReference>
<dbReference type="STRING" id="32264.T1KBT3"/>
<feature type="region of interest" description="Disordered" evidence="10">
    <location>
        <begin position="960"/>
        <end position="979"/>
    </location>
</feature>
<dbReference type="InterPro" id="IPR022707">
    <property type="entry name" value="Mot1_central_dom"/>
</dbReference>
<dbReference type="SMART" id="SM00487">
    <property type="entry name" value="DEXDc"/>
    <property type="match status" value="1"/>
</dbReference>
<dbReference type="InterPro" id="IPR038718">
    <property type="entry name" value="SNF2-like_sf"/>
</dbReference>
<feature type="compositionally biased region" description="Basic and acidic residues" evidence="10">
    <location>
        <begin position="197"/>
        <end position="208"/>
    </location>
</feature>
<dbReference type="CDD" id="cd18793">
    <property type="entry name" value="SF2_C_SNF"/>
    <property type="match status" value="1"/>
</dbReference>
<dbReference type="HOGENOM" id="CLU_000315_1_1_1"/>
<dbReference type="InterPro" id="IPR011989">
    <property type="entry name" value="ARM-like"/>
</dbReference>
<dbReference type="GO" id="GO:0016887">
    <property type="term" value="F:ATP hydrolysis activity"/>
    <property type="evidence" value="ECO:0007669"/>
    <property type="project" value="InterPro"/>
</dbReference>
<dbReference type="InterPro" id="IPR021133">
    <property type="entry name" value="HEAT_type_2"/>
</dbReference>
<dbReference type="InterPro" id="IPR001650">
    <property type="entry name" value="Helicase_C-like"/>
</dbReference>
<dbReference type="EnsemblMetazoa" id="tetur08g05200.1">
    <property type="protein sequence ID" value="tetur08g05200.1"/>
    <property type="gene ID" value="tetur08g05200"/>
</dbReference>
<evidence type="ECO:0000256" key="4">
    <source>
        <dbReference type="ARBA" id="ARBA00022801"/>
    </source>
</evidence>
<evidence type="ECO:0000259" key="12">
    <source>
        <dbReference type="PROSITE" id="PS51194"/>
    </source>
</evidence>
<dbReference type="SMART" id="SM00490">
    <property type="entry name" value="HELICc"/>
    <property type="match status" value="1"/>
</dbReference>
<dbReference type="Pfam" id="PF00271">
    <property type="entry name" value="Helicase_C"/>
    <property type="match status" value="1"/>
</dbReference>
<evidence type="ECO:0000256" key="6">
    <source>
        <dbReference type="ARBA" id="ARBA00022840"/>
    </source>
</evidence>
<evidence type="ECO:0000256" key="5">
    <source>
        <dbReference type="ARBA" id="ARBA00022806"/>
    </source>
</evidence>
<dbReference type="Proteomes" id="UP000015104">
    <property type="component" value="Unassembled WGS sequence"/>
</dbReference>
<keyword evidence="3" id="KW-0547">Nucleotide-binding</keyword>
<dbReference type="Gene3D" id="3.40.50.10810">
    <property type="entry name" value="Tandem AAA-ATPase domain"/>
    <property type="match status" value="1"/>
</dbReference>
<dbReference type="InterPro" id="IPR016024">
    <property type="entry name" value="ARM-type_fold"/>
</dbReference>
<dbReference type="GO" id="GO:0017025">
    <property type="term" value="F:TBP-class protein binding"/>
    <property type="evidence" value="ECO:0007669"/>
    <property type="project" value="InterPro"/>
</dbReference>
<dbReference type="eggNOG" id="KOG0392">
    <property type="taxonomic scope" value="Eukaryota"/>
</dbReference>
<proteinExistence type="predicted"/>
<feature type="region of interest" description="Disordered" evidence="10">
    <location>
        <begin position="1006"/>
        <end position="1029"/>
    </location>
</feature>
<feature type="region of interest" description="Disordered" evidence="10">
    <location>
        <begin position="187"/>
        <end position="208"/>
    </location>
</feature>
<dbReference type="Pfam" id="PF00176">
    <property type="entry name" value="SNF2-rel_dom"/>
    <property type="match status" value="1"/>
</dbReference>
<dbReference type="SUPFAM" id="SSF52540">
    <property type="entry name" value="P-loop containing nucleoside triphosphate hydrolases"/>
    <property type="match status" value="2"/>
</dbReference>
<dbReference type="Gene3D" id="3.40.50.300">
    <property type="entry name" value="P-loop containing nucleotide triphosphate hydrolases"/>
    <property type="match status" value="1"/>
</dbReference>
<dbReference type="GO" id="GO:0004386">
    <property type="term" value="F:helicase activity"/>
    <property type="evidence" value="ECO:0007669"/>
    <property type="project" value="UniProtKB-KW"/>
</dbReference>
<evidence type="ECO:0000256" key="8">
    <source>
        <dbReference type="ARBA" id="ARBA00023242"/>
    </source>
</evidence>
<evidence type="ECO:0000256" key="9">
    <source>
        <dbReference type="PROSITE-ProRule" id="PRU00103"/>
    </source>
</evidence>
<evidence type="ECO:0000256" key="3">
    <source>
        <dbReference type="ARBA" id="ARBA00022741"/>
    </source>
</evidence>
<keyword evidence="5" id="KW-0347">Helicase</keyword>
<dbReference type="EMBL" id="CAEY01001955">
    <property type="status" value="NOT_ANNOTATED_CDS"/>
    <property type="molecule type" value="Genomic_DNA"/>
</dbReference>
<dbReference type="InterPro" id="IPR000330">
    <property type="entry name" value="SNF2_N"/>
</dbReference>
<reference evidence="14" key="1">
    <citation type="submission" date="2011-08" db="EMBL/GenBank/DDBJ databases">
        <authorList>
            <person name="Rombauts S."/>
        </authorList>
    </citation>
    <scope>NUCLEOTIDE SEQUENCE</scope>
    <source>
        <strain evidence="14">London</strain>
    </source>
</reference>
<dbReference type="PANTHER" id="PTHR36498">
    <property type="entry name" value="TATA-BINDING PROTEIN-ASSOCIATED FACTOR 172"/>
    <property type="match status" value="1"/>
</dbReference>
<keyword evidence="7" id="KW-0238">DNA-binding</keyword>
<dbReference type="Gene3D" id="1.25.10.10">
    <property type="entry name" value="Leucine-rich Repeat Variant"/>
    <property type="match status" value="2"/>
</dbReference>
<dbReference type="Pfam" id="PF12054">
    <property type="entry name" value="DUF3535"/>
    <property type="match status" value="1"/>
</dbReference>
<dbReference type="FunFam" id="3.40.50.10810:FF:000009">
    <property type="entry name" value="B-TFIID TATA-box-binding protein-associated factor 1"/>
    <property type="match status" value="1"/>
</dbReference>
<dbReference type="KEGG" id="tut:107362345"/>
<dbReference type="GO" id="GO:0005524">
    <property type="term" value="F:ATP binding"/>
    <property type="evidence" value="ECO:0007669"/>
    <property type="project" value="UniProtKB-KW"/>
</dbReference>
<dbReference type="InterPro" id="IPR014001">
    <property type="entry name" value="Helicase_ATP-bd"/>
</dbReference>
<evidence type="ECO:0008006" key="15">
    <source>
        <dbReference type="Google" id="ProtNLM"/>
    </source>
</evidence>
<dbReference type="PROSITE" id="PS51192">
    <property type="entry name" value="HELICASE_ATP_BIND_1"/>
    <property type="match status" value="1"/>
</dbReference>
<feature type="domain" description="Helicase C-terminal" evidence="12">
    <location>
        <begin position="1654"/>
        <end position="1808"/>
    </location>
</feature>
<gene>
    <name evidence="13" type="primary">107362345</name>
</gene>
<evidence type="ECO:0000313" key="13">
    <source>
        <dbReference type="EnsemblMetazoa" id="tetur08g05200.1"/>
    </source>
</evidence>
<evidence type="ECO:0000256" key="2">
    <source>
        <dbReference type="ARBA" id="ARBA00022737"/>
    </source>
</evidence>